<dbReference type="GO" id="GO:0016746">
    <property type="term" value="F:acyltransferase activity"/>
    <property type="evidence" value="ECO:0007669"/>
    <property type="project" value="UniProtKB-KW"/>
</dbReference>
<sequence length="433" mass="46793">MRLTTVAQMALPQGTLHSYAVRATIDPSREVPVSFDQGRHVGHGDRPGSWMAVAFRLPVAADRDALADAWQRTIARHGTLRTVFSLDAGRVRLNEASVNGGTWRTHDAPGTTRDALRGLLDAECRPFAAPSYLLAVVEPEAGAADARPVVVLASDHSHVDMWSLLILAHDVRAALEGETTDAAPAAPFADHTRALAAMPDTPPEITERWNEILRAGGGRMPVFPLPLGDVSAPVEAIVEVRDVIDGVQLRSLEERARARGIRVIALAVSELARLFRDLADAPLRAVFPVHSRGEARWRDSVGWYITNAVLEVTDPEPAAAAAAIDEAVRLGAYPLAPIFDRFGHVPPAPGMFAISWLDMRRMPARIDPALEPQYVSAVLPTDNVMIWFIANETGLHLRCRYPDTPTARESVGGWLDALTVRLAAAAASEPVAG</sequence>
<name>A0A0F0LYH7_9MICO</name>
<dbReference type="EMBL" id="JYIY01000041">
    <property type="protein sequence ID" value="KJL43773.1"/>
    <property type="molecule type" value="Genomic_DNA"/>
</dbReference>
<dbReference type="PATRIC" id="fig|400772.4.peg.216"/>
<organism evidence="1 2">
    <name type="scientific">Microbacterium ginsengisoli</name>
    <dbReference type="NCBI Taxonomy" id="400772"/>
    <lineage>
        <taxon>Bacteria</taxon>
        <taxon>Bacillati</taxon>
        <taxon>Actinomycetota</taxon>
        <taxon>Actinomycetes</taxon>
        <taxon>Micrococcales</taxon>
        <taxon>Microbacteriaceae</taxon>
        <taxon>Microbacterium</taxon>
    </lineage>
</organism>
<keyword evidence="1" id="KW-0012">Acyltransferase</keyword>
<evidence type="ECO:0000313" key="2">
    <source>
        <dbReference type="Proteomes" id="UP000033451"/>
    </source>
</evidence>
<protein>
    <submittedName>
        <fullName evidence="1">Acyltransferase papA3</fullName>
        <ecNumber evidence="1">2.3.1.-</ecNumber>
    </submittedName>
</protein>
<dbReference type="EC" id="2.3.1.-" evidence="1"/>
<dbReference type="STRING" id="400772.RR49_00193"/>
<dbReference type="Gene3D" id="3.30.559.30">
    <property type="entry name" value="Nonribosomal peptide synthetase, condensation domain"/>
    <property type="match status" value="1"/>
</dbReference>
<dbReference type="Gene3D" id="3.30.559.10">
    <property type="entry name" value="Chloramphenicol acetyltransferase-like domain"/>
    <property type="match status" value="1"/>
</dbReference>
<proteinExistence type="predicted"/>
<comment type="caution">
    <text evidence="1">The sequence shown here is derived from an EMBL/GenBank/DDBJ whole genome shotgun (WGS) entry which is preliminary data.</text>
</comment>
<keyword evidence="2" id="KW-1185">Reference proteome</keyword>
<dbReference type="OrthoDB" id="9789603at2"/>
<dbReference type="InterPro" id="IPR023213">
    <property type="entry name" value="CAT-like_dom_sf"/>
</dbReference>
<dbReference type="RefSeq" id="WP_048809470.1">
    <property type="nucleotide sequence ID" value="NZ_JYIY01000041.1"/>
</dbReference>
<dbReference type="AlphaFoldDB" id="A0A0F0LYH7"/>
<keyword evidence="1" id="KW-0808">Transferase</keyword>
<dbReference type="Proteomes" id="UP000033451">
    <property type="component" value="Unassembled WGS sequence"/>
</dbReference>
<evidence type="ECO:0000313" key="1">
    <source>
        <dbReference type="EMBL" id="KJL43773.1"/>
    </source>
</evidence>
<gene>
    <name evidence="1" type="primary">papA3</name>
    <name evidence="1" type="ORF">RR49_00193</name>
</gene>
<reference evidence="1 2" key="1">
    <citation type="submission" date="2015-02" db="EMBL/GenBank/DDBJ databases">
        <title>Draft genome sequences of ten Microbacterium spp. with emphasis on heavy metal contaminated environments.</title>
        <authorList>
            <person name="Corretto E."/>
        </authorList>
    </citation>
    <scope>NUCLEOTIDE SEQUENCE [LARGE SCALE GENOMIC DNA]</scope>
    <source>
        <strain evidence="1 2">DSM 18659</strain>
    </source>
</reference>
<accession>A0A0F0LYH7</accession>
<dbReference type="SUPFAM" id="SSF52777">
    <property type="entry name" value="CoA-dependent acyltransferases"/>
    <property type="match status" value="2"/>
</dbReference>